<evidence type="ECO:0000313" key="2">
    <source>
        <dbReference type="Proteomes" id="UP001208690"/>
    </source>
</evidence>
<protein>
    <recommendedName>
        <fullName evidence="3">Glycosyltransferase</fullName>
    </recommendedName>
</protein>
<sequence length="351" mass="38611">MSTPAKIAYVIDPRFRGGTSSAVAAELEVVSAFAKVEVYALSTAMFSGQAVAPQLARACARLNIPLTWDPVDISADLVILHNPSCLKFQDRLGTRILTDRLIVVTHENFVRPGGHEGFDVATCLDQIARASVALRRELAPISAWNRETVLQWSAKHSPAHGWEVLEEDWFNICAFDFLPPNPAPADRRGRHSRPGFEKFPGPAAMLQCFPETARRNLILGADAFLKAGLVPEHWDARPFGAMPVADYFDQIDFFVYFTAPTWRESFGRVLAEAIAAGKIAITDPETARTFSGAAIAAQPEQVNDIIASYIAHPKDYEADVRAAQEHLKQFSPDCFADRFGTLLTGPARVYA</sequence>
<keyword evidence="2" id="KW-1185">Reference proteome</keyword>
<dbReference type="RefSeq" id="WP_263843644.1">
    <property type="nucleotide sequence ID" value="NZ_JALIEB010000004.1"/>
</dbReference>
<dbReference type="Proteomes" id="UP001208690">
    <property type="component" value="Unassembled WGS sequence"/>
</dbReference>
<dbReference type="EMBL" id="JALIEB010000004">
    <property type="protein sequence ID" value="MCV3271317.1"/>
    <property type="molecule type" value="Genomic_DNA"/>
</dbReference>
<comment type="caution">
    <text evidence="1">The sequence shown here is derived from an EMBL/GenBank/DDBJ whole genome shotgun (WGS) entry which is preliminary data.</text>
</comment>
<dbReference type="Gene3D" id="3.40.50.2000">
    <property type="entry name" value="Glycogen Phosphorylase B"/>
    <property type="match status" value="1"/>
</dbReference>
<proteinExistence type="predicted"/>
<evidence type="ECO:0000313" key="1">
    <source>
        <dbReference type="EMBL" id="MCV3271317.1"/>
    </source>
</evidence>
<dbReference type="SUPFAM" id="SSF53756">
    <property type="entry name" value="UDP-Glycosyltransferase/glycogen phosphorylase"/>
    <property type="match status" value="1"/>
</dbReference>
<accession>A0ABT3BCN2</accession>
<organism evidence="1 2">
    <name type="scientific">Roseobacter sinensis</name>
    <dbReference type="NCBI Taxonomy" id="2931391"/>
    <lineage>
        <taxon>Bacteria</taxon>
        <taxon>Pseudomonadati</taxon>
        <taxon>Pseudomonadota</taxon>
        <taxon>Alphaproteobacteria</taxon>
        <taxon>Rhodobacterales</taxon>
        <taxon>Roseobacteraceae</taxon>
        <taxon>Roseobacter</taxon>
    </lineage>
</organism>
<evidence type="ECO:0008006" key="3">
    <source>
        <dbReference type="Google" id="ProtNLM"/>
    </source>
</evidence>
<reference evidence="1 2" key="1">
    <citation type="submission" date="2022-04" db="EMBL/GenBank/DDBJ databases">
        <title>Roseobacter sp. WL0113 is a bacterium isolated from neritic sediment.</title>
        <authorList>
            <person name="Wang L."/>
            <person name="He W."/>
            <person name="Zhang D.-F."/>
        </authorList>
    </citation>
    <scope>NUCLEOTIDE SEQUENCE [LARGE SCALE GENOMIC DNA]</scope>
    <source>
        <strain evidence="1 2">WL0113</strain>
    </source>
</reference>
<name>A0ABT3BCN2_9RHOB</name>
<gene>
    <name evidence="1" type="ORF">MUB52_07755</name>
</gene>